<dbReference type="Gene3D" id="1.25.40.380">
    <property type="entry name" value="Protein of unknown function DUF1810"/>
    <property type="match status" value="1"/>
</dbReference>
<dbReference type="InterPro" id="IPR036287">
    <property type="entry name" value="Rv1873-like_sf"/>
</dbReference>
<keyword evidence="1" id="KW-0808">Transferase</keyword>
<reference evidence="1 2" key="1">
    <citation type="submission" date="2017-09" db="EMBL/GenBank/DDBJ databases">
        <title>Sphingomonas panjinensis sp.nov., isolated from oil-contaminated soil.</title>
        <authorList>
            <person name="Wang L."/>
            <person name="Chen L."/>
        </authorList>
    </citation>
    <scope>NUCLEOTIDE SEQUENCE [LARGE SCALE GENOMIC DNA]</scope>
    <source>
        <strain evidence="1 2">FW-11</strain>
    </source>
</reference>
<protein>
    <submittedName>
        <fullName evidence="1">Crotonobetainyl-CoA--carnitine CoA-transferase</fullName>
    </submittedName>
</protein>
<dbReference type="Proteomes" id="UP000244162">
    <property type="component" value="Unassembled WGS sequence"/>
</dbReference>
<accession>A0A2T5FZ82</accession>
<dbReference type="SUPFAM" id="SSF140736">
    <property type="entry name" value="Rv1873-like"/>
    <property type="match status" value="1"/>
</dbReference>
<comment type="caution">
    <text evidence="1">The sequence shown here is derived from an EMBL/GenBank/DDBJ whole genome shotgun (WGS) entry which is preliminary data.</text>
</comment>
<evidence type="ECO:0000313" key="2">
    <source>
        <dbReference type="Proteomes" id="UP000244162"/>
    </source>
</evidence>
<sequence>MNDEYNLQRFLTAQAETYDDALDILRRGVMCTPYMDFIFPRFSSEADGETQYSISSLDEATAYLDFPILGNRYRESVETLFRLVDSSAREVFGEADARKLHASLTLFSEATNEVLLRSVLAIWFDNMVDEETMIRIGQYN</sequence>
<dbReference type="RefSeq" id="WP_107967386.1">
    <property type="nucleotide sequence ID" value="NZ_NWBU01000006.1"/>
</dbReference>
<evidence type="ECO:0000313" key="1">
    <source>
        <dbReference type="EMBL" id="PTQ11873.1"/>
    </source>
</evidence>
<keyword evidence="2" id="KW-1185">Reference proteome</keyword>
<dbReference type="InterPro" id="IPR014937">
    <property type="entry name" value="DUF1810"/>
</dbReference>
<gene>
    <name evidence="1" type="ORF">CLG96_08130</name>
</gene>
<dbReference type="EMBL" id="NWBU01000006">
    <property type="protein sequence ID" value="PTQ11873.1"/>
    <property type="molecule type" value="Genomic_DNA"/>
</dbReference>
<organism evidence="1 2">
    <name type="scientific">Sphingomonas oleivorans</name>
    <dbReference type="NCBI Taxonomy" id="1735121"/>
    <lineage>
        <taxon>Bacteria</taxon>
        <taxon>Pseudomonadati</taxon>
        <taxon>Pseudomonadota</taxon>
        <taxon>Alphaproteobacteria</taxon>
        <taxon>Sphingomonadales</taxon>
        <taxon>Sphingomonadaceae</taxon>
        <taxon>Sphingomonas</taxon>
    </lineage>
</organism>
<dbReference type="GO" id="GO:0016740">
    <property type="term" value="F:transferase activity"/>
    <property type="evidence" value="ECO:0007669"/>
    <property type="project" value="UniProtKB-KW"/>
</dbReference>
<name>A0A2T5FZ82_9SPHN</name>
<proteinExistence type="predicted"/>
<dbReference type="AlphaFoldDB" id="A0A2T5FZ82"/>
<dbReference type="Pfam" id="PF08837">
    <property type="entry name" value="DUF1810"/>
    <property type="match status" value="1"/>
</dbReference>
<dbReference type="OrthoDB" id="9801870at2"/>